<reference evidence="5" key="1">
    <citation type="submission" date="2018-12" db="EMBL/GenBank/DDBJ databases">
        <title>Tengunoibacter tsumagoiensis gen. nov., sp. nov., Dictyobacter kobayashii sp. nov., D. alpinus sp. nov., and D. joshuensis sp. nov. and description of Dictyobacteraceae fam. nov. within the order Ktedonobacterales isolated from Tengu-no-mugimeshi.</title>
        <authorList>
            <person name="Wang C.M."/>
            <person name="Zheng Y."/>
            <person name="Sakai Y."/>
            <person name="Toyoda A."/>
            <person name="Minakuchi Y."/>
            <person name="Abe K."/>
            <person name="Yokota A."/>
            <person name="Yabe S."/>
        </authorList>
    </citation>
    <scope>NUCLEOTIDE SEQUENCE [LARGE SCALE GENOMIC DNA]</scope>
    <source>
        <strain evidence="5">S-27</strain>
    </source>
</reference>
<dbReference type="RefSeq" id="WP_235845932.1">
    <property type="nucleotide sequence ID" value="NZ_BIFQ01000002.1"/>
</dbReference>
<dbReference type="Proteomes" id="UP000287224">
    <property type="component" value="Unassembled WGS sequence"/>
</dbReference>
<evidence type="ECO:0000313" key="4">
    <source>
        <dbReference type="EMBL" id="GCE09258.1"/>
    </source>
</evidence>
<evidence type="ECO:0008006" key="6">
    <source>
        <dbReference type="Google" id="ProtNLM"/>
    </source>
</evidence>
<evidence type="ECO:0000259" key="2">
    <source>
        <dbReference type="Pfam" id="PF03050"/>
    </source>
</evidence>
<dbReference type="PANTHER" id="PTHR33678">
    <property type="entry name" value="BLL1576 PROTEIN"/>
    <property type="match status" value="1"/>
</dbReference>
<dbReference type="InterPro" id="IPR052344">
    <property type="entry name" value="Transposase-related"/>
</dbReference>
<evidence type="ECO:0000313" key="5">
    <source>
        <dbReference type="Proteomes" id="UP000287224"/>
    </source>
</evidence>
<dbReference type="AlphaFoldDB" id="A0A401ZQR4"/>
<dbReference type="Pfam" id="PF20042">
    <property type="entry name" value="DUF6444"/>
    <property type="match status" value="1"/>
</dbReference>
<dbReference type="Pfam" id="PF03050">
    <property type="entry name" value="DDE_Tnp_IS66"/>
    <property type="match status" value="1"/>
</dbReference>
<feature type="domain" description="Transposase IS66 central" evidence="2">
    <location>
        <begin position="167"/>
        <end position="445"/>
    </location>
</feature>
<dbReference type="InterPro" id="IPR004291">
    <property type="entry name" value="Transposase_IS66_central"/>
</dbReference>
<evidence type="ECO:0000256" key="1">
    <source>
        <dbReference type="SAM" id="MobiDB-lite"/>
    </source>
</evidence>
<dbReference type="PANTHER" id="PTHR33678:SF1">
    <property type="entry name" value="BLL1576 PROTEIN"/>
    <property type="match status" value="1"/>
</dbReference>
<accession>A0A401ZQR4</accession>
<gene>
    <name evidence="4" type="ORF">KDAU_65870</name>
</gene>
<feature type="region of interest" description="Disordered" evidence="1">
    <location>
        <begin position="46"/>
        <end position="94"/>
    </location>
</feature>
<organism evidence="4 5">
    <name type="scientific">Dictyobacter aurantiacus</name>
    <dbReference type="NCBI Taxonomy" id="1936993"/>
    <lineage>
        <taxon>Bacteria</taxon>
        <taxon>Bacillati</taxon>
        <taxon>Chloroflexota</taxon>
        <taxon>Ktedonobacteria</taxon>
        <taxon>Ktedonobacterales</taxon>
        <taxon>Dictyobacteraceae</taxon>
        <taxon>Dictyobacter</taxon>
    </lineage>
</organism>
<sequence length="532" mass="60378">MTEEEAQELREENAALKKELAQKDSRIAELESLLMAALLRIEELERRLGKDSHNSSKPPSSDGLHRKVREKRKKSEKSSGGQQGHPGHTLSQVAKPDRVLMHRPETCENCHQDLQHIPGKVKERRQVHDLPELRLEVEEHHVVEICCPCCQARSRGSFPATVRTAAQYGPRVQALAVYLSHFQLLPMERVCETLSDLCHCRLSEGTLLNWIEQATHLLEPTHQRIKTLLVQSELLHADETGVRIKGILHWVHVSATTFLTLYSWHRKRGKEAMDAIGIWPNFQGRAMHDRWASYDQYDCAHSLCGAHLLRDCLFVAEQEKQPWGQRMFGLLLQMVQTTDQARSTGAGALVREVRNDLIAQYFDILAAGFAAHHPQAPPIPHKQGRRKQDASKNLLDALLRRAQDVLAFLDDLTLPFTNNLAERDLRMIKVQQKISGTFRSNDGATAFCLIRSYLSTMRKQGRSMLAALAAVFQGSPLPIALGPGWLPNLFISTKEKFFYKVLKKYALALKIKVICYSHIKRELQAFTTLFVG</sequence>
<evidence type="ECO:0000259" key="3">
    <source>
        <dbReference type="Pfam" id="PF20042"/>
    </source>
</evidence>
<dbReference type="NCBIfam" id="NF033517">
    <property type="entry name" value="transpos_IS66"/>
    <property type="match status" value="1"/>
</dbReference>
<dbReference type="EMBL" id="BIFQ01000002">
    <property type="protein sequence ID" value="GCE09258.1"/>
    <property type="molecule type" value="Genomic_DNA"/>
</dbReference>
<feature type="domain" description="DUF6444" evidence="3">
    <location>
        <begin position="7"/>
        <end position="89"/>
    </location>
</feature>
<dbReference type="InterPro" id="IPR045618">
    <property type="entry name" value="DUF6444"/>
</dbReference>
<keyword evidence="5" id="KW-1185">Reference proteome</keyword>
<protein>
    <recommendedName>
        <fullName evidence="6">Transposase</fullName>
    </recommendedName>
</protein>
<comment type="caution">
    <text evidence="4">The sequence shown here is derived from an EMBL/GenBank/DDBJ whole genome shotgun (WGS) entry which is preliminary data.</text>
</comment>
<proteinExistence type="predicted"/>
<feature type="compositionally biased region" description="Basic residues" evidence="1">
    <location>
        <begin position="66"/>
        <end position="75"/>
    </location>
</feature>
<name>A0A401ZQR4_9CHLR</name>